<evidence type="ECO:0000256" key="7">
    <source>
        <dbReference type="ARBA" id="ARBA00035649"/>
    </source>
</evidence>
<dbReference type="Gene3D" id="1.20.120.290">
    <property type="entry name" value="Oxygen-evolving enhancer protein 3 (PsbQ), four-helix up-down bundle"/>
    <property type="match status" value="1"/>
</dbReference>
<dbReference type="InterPro" id="IPR023222">
    <property type="entry name" value="PsbQ-like_dom_sf"/>
</dbReference>
<proteinExistence type="inferred from homology"/>
<evidence type="ECO:0000256" key="2">
    <source>
        <dbReference type="ARBA" id="ARBA00022528"/>
    </source>
</evidence>
<dbReference type="EMBL" id="CAUOFW020000748">
    <property type="protein sequence ID" value="CAK9136317.1"/>
    <property type="molecule type" value="Genomic_DNA"/>
</dbReference>
<dbReference type="InterPro" id="IPR008797">
    <property type="entry name" value="PSII_PsbQ"/>
</dbReference>
<evidence type="ECO:0000256" key="3">
    <source>
        <dbReference type="ARBA" id="ARBA00022640"/>
    </source>
</evidence>
<dbReference type="InterPro" id="IPR006311">
    <property type="entry name" value="TAT_signal"/>
</dbReference>
<evidence type="ECO:0000313" key="8">
    <source>
        <dbReference type="EMBL" id="CAK9136317.1"/>
    </source>
</evidence>
<keyword evidence="4" id="KW-0809">Transit peptide</keyword>
<evidence type="ECO:0008006" key="10">
    <source>
        <dbReference type="Google" id="ProtNLM"/>
    </source>
</evidence>
<evidence type="ECO:0000313" key="9">
    <source>
        <dbReference type="Proteomes" id="UP001642360"/>
    </source>
</evidence>
<keyword evidence="3" id="KW-0934">Plastid</keyword>
<dbReference type="SUPFAM" id="SSF101112">
    <property type="entry name" value="Oxygen-evolving enhancer protein 3"/>
    <property type="match status" value="1"/>
</dbReference>
<organism evidence="8 9">
    <name type="scientific">Ilex paraguariensis</name>
    <name type="common">yerba mate</name>
    <dbReference type="NCBI Taxonomy" id="185542"/>
    <lineage>
        <taxon>Eukaryota</taxon>
        <taxon>Viridiplantae</taxon>
        <taxon>Streptophyta</taxon>
        <taxon>Embryophyta</taxon>
        <taxon>Tracheophyta</taxon>
        <taxon>Spermatophyta</taxon>
        <taxon>Magnoliopsida</taxon>
        <taxon>eudicotyledons</taxon>
        <taxon>Gunneridae</taxon>
        <taxon>Pentapetalae</taxon>
        <taxon>asterids</taxon>
        <taxon>campanulids</taxon>
        <taxon>Aquifoliales</taxon>
        <taxon>Aquifoliaceae</taxon>
        <taxon>Ilex</taxon>
    </lineage>
</organism>
<comment type="caution">
    <text evidence="8">The sequence shown here is derived from an EMBL/GenBank/DDBJ whole genome shotgun (WGS) entry which is preliminary data.</text>
</comment>
<keyword evidence="2" id="KW-0150">Chloroplast</keyword>
<name>A0ABC8R2P0_9AQUA</name>
<dbReference type="PANTHER" id="PTHR33399:SF5">
    <property type="entry name" value="PHOTOSYNTHETIC NDH SUBUNIT OF LUMENAL LOCATION 2, CHLOROPLASTIC"/>
    <property type="match status" value="1"/>
</dbReference>
<comment type="subcellular location">
    <subcellularLocation>
        <location evidence="1">Plastid</location>
        <location evidence="1">Chloroplast thylakoid membrane</location>
    </subcellularLocation>
</comment>
<accession>A0ABC8R2P0</accession>
<comment type="similarity">
    <text evidence="7">Belongs to the PsbQ family.</text>
</comment>
<dbReference type="Proteomes" id="UP001642360">
    <property type="component" value="Unassembled WGS sequence"/>
</dbReference>
<dbReference type="PANTHER" id="PTHR33399">
    <property type="entry name" value="OXYGEN-EVOLVING ENHANCER PROTEIN 3-1, CHLOROPLASTIC"/>
    <property type="match status" value="1"/>
</dbReference>
<evidence type="ECO:0000256" key="6">
    <source>
        <dbReference type="ARBA" id="ARBA00023136"/>
    </source>
</evidence>
<keyword evidence="6" id="KW-0472">Membrane</keyword>
<reference evidence="8 9" key="1">
    <citation type="submission" date="2024-02" db="EMBL/GenBank/DDBJ databases">
        <authorList>
            <person name="Vignale AGUSTIN F."/>
            <person name="Sosa J E."/>
            <person name="Modenutti C."/>
        </authorList>
    </citation>
    <scope>NUCLEOTIDE SEQUENCE [LARGE SCALE GENOMIC DNA]</scope>
</reference>
<keyword evidence="9" id="KW-1185">Reference proteome</keyword>
<dbReference type="InterPro" id="IPR054099">
    <property type="entry name" value="PSII_PsbQ_pln"/>
</dbReference>
<keyword evidence="5" id="KW-0793">Thylakoid</keyword>
<evidence type="ECO:0000256" key="1">
    <source>
        <dbReference type="ARBA" id="ARBA00004334"/>
    </source>
</evidence>
<sequence>MSSFTNPIALFHTKITTSQYNHHPHRPLPTTKASFSGEEIQTNRRNILTTFLATSVALGLHATTTPLALAQNWGVRSLIRERFFEPQLSPEDSVARIRQTAEGLHSIRDMLENLSWKYVLFYIRLKSTYLSQDMKNAMPMVPESRRKSYVKAANELVDNMAEFDYYVRTPKIYESYVYYEKTLKSIDDLVALLA</sequence>
<evidence type="ECO:0000256" key="5">
    <source>
        <dbReference type="ARBA" id="ARBA00023078"/>
    </source>
</evidence>
<protein>
    <recommendedName>
        <fullName evidence="10">Photosynthetic NDH subcomplex L 2</fullName>
    </recommendedName>
</protein>
<dbReference type="Pfam" id="PF05757">
    <property type="entry name" value="PsbQ"/>
    <property type="match status" value="1"/>
</dbReference>
<evidence type="ECO:0000256" key="4">
    <source>
        <dbReference type="ARBA" id="ARBA00022946"/>
    </source>
</evidence>
<gene>
    <name evidence="8" type="ORF">ILEXP_LOCUS3293</name>
</gene>
<dbReference type="AlphaFoldDB" id="A0ABC8R2P0"/>
<dbReference type="PROSITE" id="PS51318">
    <property type="entry name" value="TAT"/>
    <property type="match status" value="1"/>
</dbReference>
<dbReference type="GO" id="GO:0009535">
    <property type="term" value="C:chloroplast thylakoid membrane"/>
    <property type="evidence" value="ECO:0007669"/>
    <property type="project" value="UniProtKB-SubCell"/>
</dbReference>